<feature type="region of interest" description="Disordered" evidence="1">
    <location>
        <begin position="1"/>
        <end position="78"/>
    </location>
</feature>
<accession>I2H5K9</accession>
<feature type="region of interest" description="Disordered" evidence="1">
    <location>
        <begin position="196"/>
        <end position="255"/>
    </location>
</feature>
<feature type="compositionally biased region" description="Low complexity" evidence="1">
    <location>
        <begin position="16"/>
        <end position="27"/>
    </location>
</feature>
<feature type="compositionally biased region" description="Polar residues" evidence="1">
    <location>
        <begin position="239"/>
        <end position="255"/>
    </location>
</feature>
<dbReference type="Proteomes" id="UP000002866">
    <property type="component" value="Chromosome 6"/>
</dbReference>
<reference evidence="2 3" key="1">
    <citation type="journal article" date="2011" name="Proc. Natl. Acad. Sci. U.S.A.">
        <title>Evolutionary erosion of yeast sex chromosomes by mating-type switching accidents.</title>
        <authorList>
            <person name="Gordon J.L."/>
            <person name="Armisen D."/>
            <person name="Proux-Wera E."/>
            <person name="Oheigeartaigh S.S."/>
            <person name="Byrne K.P."/>
            <person name="Wolfe K.H."/>
        </authorList>
    </citation>
    <scope>NUCLEOTIDE SEQUENCE [LARGE SCALE GENOMIC DNA]</scope>
    <source>
        <strain evidence="3">ATCC 34711 / CBS 6284 / DSM 70876 / NBRC 10599 / NRRL Y-10934 / UCD 77-7</strain>
    </source>
</reference>
<feature type="compositionally biased region" description="Basic residues" evidence="1">
    <location>
        <begin position="1"/>
        <end position="11"/>
    </location>
</feature>
<evidence type="ECO:0000313" key="3">
    <source>
        <dbReference type="Proteomes" id="UP000002866"/>
    </source>
</evidence>
<keyword evidence="3" id="KW-1185">Reference proteome</keyword>
<feature type="compositionally biased region" description="Basic and acidic residues" evidence="1">
    <location>
        <begin position="29"/>
        <end position="50"/>
    </location>
</feature>
<proteinExistence type="predicted"/>
<dbReference type="GeneID" id="14496770"/>
<dbReference type="EMBL" id="HE806321">
    <property type="protein sequence ID" value="CCH61661.1"/>
    <property type="molecule type" value="Genomic_DNA"/>
</dbReference>
<evidence type="ECO:0008006" key="4">
    <source>
        <dbReference type="Google" id="ProtNLM"/>
    </source>
</evidence>
<dbReference type="AlphaFoldDB" id="I2H5K9"/>
<feature type="compositionally biased region" description="Basic and acidic residues" evidence="1">
    <location>
        <begin position="198"/>
        <end position="238"/>
    </location>
</feature>
<dbReference type="OrthoDB" id="4070429at2759"/>
<name>I2H5K9_HENB6</name>
<dbReference type="STRING" id="1071380.I2H5K9"/>
<dbReference type="eggNOG" id="ENOG502S80M">
    <property type="taxonomic scope" value="Eukaryota"/>
</dbReference>
<dbReference type="InParanoid" id="I2H5K9"/>
<dbReference type="OMA" id="WFERQNE"/>
<gene>
    <name evidence="2" type="primary">TBLA0F01180</name>
    <name evidence="2" type="ORF">TBLA_0F01180</name>
</gene>
<protein>
    <recommendedName>
        <fullName evidence="4">Micro-fibrillar-associated protein 1 C-terminal domain-containing protein</fullName>
    </recommendedName>
</protein>
<organism evidence="2 3">
    <name type="scientific">Henningerozyma blattae (strain ATCC 34711 / CBS 6284 / DSM 70876 / NBRC 10599 / NRRL Y-10934 / UCD 77-7)</name>
    <name type="common">Yeast</name>
    <name type="synonym">Tetrapisispora blattae</name>
    <dbReference type="NCBI Taxonomy" id="1071380"/>
    <lineage>
        <taxon>Eukaryota</taxon>
        <taxon>Fungi</taxon>
        <taxon>Dikarya</taxon>
        <taxon>Ascomycota</taxon>
        <taxon>Saccharomycotina</taxon>
        <taxon>Saccharomycetes</taxon>
        <taxon>Saccharomycetales</taxon>
        <taxon>Saccharomycetaceae</taxon>
        <taxon>Henningerozyma</taxon>
    </lineage>
</organism>
<sequence>MVIRHIRKRGHKNDTSSESESDSSSSDSLEEKVVTKSIVNEESRVIKKNDTYSSSDEESDSSESSSSSSDEEIIFHRPILLNKNPTNEKIRNETKPISAISNLNKIRKTLDLEQSERNELNILGNNYSTDQDLIKKILLLNDNDTIDAENEKKLWENRQLKRKQDYKDTLIEKQLLLEQYEANKYKNALLPLEGTELGNDHDQDSNDIPKKKRLESSYRKKDFKPKRVQDMKMQKDLVHTTSYDPNDSEYATYQS</sequence>
<dbReference type="KEGG" id="tbl:TBLA_0F01180"/>
<dbReference type="RefSeq" id="XP_004181180.1">
    <property type="nucleotide sequence ID" value="XM_004181132.1"/>
</dbReference>
<evidence type="ECO:0000313" key="2">
    <source>
        <dbReference type="EMBL" id="CCH61661.1"/>
    </source>
</evidence>
<dbReference type="FunCoup" id="I2H5K9">
    <property type="interactions" value="159"/>
</dbReference>
<dbReference type="HOGENOM" id="CLU_1090626_0_0_1"/>
<evidence type="ECO:0000256" key="1">
    <source>
        <dbReference type="SAM" id="MobiDB-lite"/>
    </source>
</evidence>